<dbReference type="SUPFAM" id="SSF63380">
    <property type="entry name" value="Riboflavin synthase domain-like"/>
    <property type="match status" value="1"/>
</dbReference>
<evidence type="ECO:0000259" key="9">
    <source>
        <dbReference type="PROSITE" id="PS51085"/>
    </source>
</evidence>
<dbReference type="InterPro" id="IPR001041">
    <property type="entry name" value="2Fe-2S_ferredoxin-type"/>
</dbReference>
<feature type="domain" description="FAD-binding FR-type" evidence="10">
    <location>
        <begin position="25"/>
        <end position="127"/>
    </location>
</feature>
<keyword evidence="7" id="KW-0411">Iron-sulfur</keyword>
<evidence type="ECO:0000256" key="2">
    <source>
        <dbReference type="ARBA" id="ARBA00022630"/>
    </source>
</evidence>
<dbReference type="InterPro" id="IPR017927">
    <property type="entry name" value="FAD-bd_FR_type"/>
</dbReference>
<dbReference type="CDD" id="cd00207">
    <property type="entry name" value="fer2"/>
    <property type="match status" value="1"/>
</dbReference>
<dbReference type="PROSITE" id="PS51085">
    <property type="entry name" value="2FE2S_FER_2"/>
    <property type="match status" value="1"/>
</dbReference>
<keyword evidence="11" id="KW-0808">Transferase</keyword>
<keyword evidence="2" id="KW-0285">Flavoprotein</keyword>
<dbReference type="CDD" id="cd06185">
    <property type="entry name" value="PDR_like"/>
    <property type="match status" value="1"/>
</dbReference>
<dbReference type="InterPro" id="IPR039261">
    <property type="entry name" value="FNR_nucleotide-bd"/>
</dbReference>
<dbReference type="SUPFAM" id="SSF52343">
    <property type="entry name" value="Ferredoxin reductase-like, C-terminal NADP-linked domain"/>
    <property type="match status" value="1"/>
</dbReference>
<dbReference type="Gene3D" id="3.10.20.30">
    <property type="match status" value="1"/>
</dbReference>
<dbReference type="SUPFAM" id="SSF54292">
    <property type="entry name" value="2Fe-2S ferredoxin-like"/>
    <property type="match status" value="1"/>
</dbReference>
<dbReference type="GO" id="GO:0051537">
    <property type="term" value="F:2 iron, 2 sulfur cluster binding"/>
    <property type="evidence" value="ECO:0007669"/>
    <property type="project" value="UniProtKB-KW"/>
</dbReference>
<keyword evidence="11" id="KW-0489">Methyltransferase</keyword>
<sequence length="352" mass="37785">MALSLFRSRRSTPKALTPRPAVPATGQRLVRVARKEAVSDRAVLLELLAVDGALLEPFPPGAHIDLHIGAGVVRQYSLVDVERSTGAYVICVQREPAGRGGSIAVHESIREGDTIEISFPRNTFAMDTSAGRLVLLAAGVGVTPLVSMAAHLHRSGADFEFHAYTRSGSALPLRRYLESASYRHRLVVHDSSLGDSFRSIAPAGLAQPEDGGAVYACRPEGFVALARDRAIEAGWRPEQFHSEQFTPTSPAPSGNSLPFTVIAASTGEEMPVAPDESIADVLERRGYDTYRSCGQGYCGSCVTRVISGVPDHRDDTQSAEEHAASSHINVCCSRSLPPRARAGHLNINRTRA</sequence>
<evidence type="ECO:0000259" key="10">
    <source>
        <dbReference type="PROSITE" id="PS51384"/>
    </source>
</evidence>
<keyword evidence="5 11" id="KW-0560">Oxidoreductase</keyword>
<dbReference type="AlphaFoldDB" id="A0A1R4JJH3"/>
<dbReference type="GO" id="GO:0032259">
    <property type="term" value="P:methylation"/>
    <property type="evidence" value="ECO:0007669"/>
    <property type="project" value="UniProtKB-KW"/>
</dbReference>
<dbReference type="PROSITE" id="PS00197">
    <property type="entry name" value="2FE2S_FER_1"/>
    <property type="match status" value="1"/>
</dbReference>
<evidence type="ECO:0000256" key="7">
    <source>
        <dbReference type="ARBA" id="ARBA00023014"/>
    </source>
</evidence>
<keyword evidence="4" id="KW-0479">Metal-binding</keyword>
<dbReference type="PROSITE" id="PS51384">
    <property type="entry name" value="FAD_FR"/>
    <property type="match status" value="1"/>
</dbReference>
<dbReference type="Pfam" id="PF00111">
    <property type="entry name" value="Fer2"/>
    <property type="match status" value="1"/>
</dbReference>
<keyword evidence="12" id="KW-1185">Reference proteome</keyword>
<gene>
    <name evidence="11" type="ORF">FM119_07875</name>
</gene>
<keyword evidence="3" id="KW-0001">2Fe-2S</keyword>
<evidence type="ECO:0000256" key="3">
    <source>
        <dbReference type="ARBA" id="ARBA00022714"/>
    </source>
</evidence>
<dbReference type="PANTHER" id="PTHR47354">
    <property type="entry name" value="NADH OXIDOREDUCTASE HCR"/>
    <property type="match status" value="1"/>
</dbReference>
<name>A0A1R4JJH3_9MICO</name>
<evidence type="ECO:0000256" key="8">
    <source>
        <dbReference type="SAM" id="MobiDB-lite"/>
    </source>
</evidence>
<dbReference type="GO" id="GO:0016491">
    <property type="term" value="F:oxidoreductase activity"/>
    <property type="evidence" value="ECO:0007669"/>
    <property type="project" value="UniProtKB-KW"/>
</dbReference>
<dbReference type="EMBL" id="FUKR01000043">
    <property type="protein sequence ID" value="SJN32152.1"/>
    <property type="molecule type" value="Genomic_DNA"/>
</dbReference>
<proteinExistence type="predicted"/>
<protein>
    <submittedName>
        <fullName evidence="11">Flavodoxin reductases (Ferredoxin-NADPH reductases) family 1 Vanillate O-demethylase oxidoreductase</fullName>
        <ecNumber evidence="11">1.14.13.-</ecNumber>
    </submittedName>
</protein>
<evidence type="ECO:0000256" key="4">
    <source>
        <dbReference type="ARBA" id="ARBA00022723"/>
    </source>
</evidence>
<feature type="region of interest" description="Disordered" evidence="8">
    <location>
        <begin position="1"/>
        <end position="21"/>
    </location>
</feature>
<reference evidence="12" key="1">
    <citation type="submission" date="2017-02" db="EMBL/GenBank/DDBJ databases">
        <authorList>
            <person name="Dridi B."/>
        </authorList>
    </citation>
    <scope>NUCLEOTIDE SEQUENCE [LARGE SCALE GENOMIC DNA]</scope>
    <source>
        <strain evidence="12">EB411</strain>
    </source>
</reference>
<evidence type="ECO:0000256" key="1">
    <source>
        <dbReference type="ARBA" id="ARBA00001974"/>
    </source>
</evidence>
<dbReference type="InterPro" id="IPR017938">
    <property type="entry name" value="Riboflavin_synthase-like_b-brl"/>
</dbReference>
<evidence type="ECO:0000313" key="12">
    <source>
        <dbReference type="Proteomes" id="UP000196778"/>
    </source>
</evidence>
<dbReference type="GO" id="GO:0008168">
    <property type="term" value="F:methyltransferase activity"/>
    <property type="evidence" value="ECO:0007669"/>
    <property type="project" value="UniProtKB-KW"/>
</dbReference>
<dbReference type="Gene3D" id="3.40.50.80">
    <property type="entry name" value="Nucleotide-binding domain of ferredoxin-NADP reductase (FNR) module"/>
    <property type="match status" value="1"/>
</dbReference>
<dbReference type="Gene3D" id="2.40.30.10">
    <property type="entry name" value="Translation factors"/>
    <property type="match status" value="1"/>
</dbReference>
<dbReference type="PRINTS" id="PR00409">
    <property type="entry name" value="PHDIOXRDTASE"/>
</dbReference>
<comment type="cofactor">
    <cofactor evidence="1">
        <name>FAD</name>
        <dbReference type="ChEBI" id="CHEBI:57692"/>
    </cofactor>
</comment>
<dbReference type="GO" id="GO:0046872">
    <property type="term" value="F:metal ion binding"/>
    <property type="evidence" value="ECO:0007669"/>
    <property type="project" value="UniProtKB-KW"/>
</dbReference>
<dbReference type="PANTHER" id="PTHR47354:SF1">
    <property type="entry name" value="CARNITINE MONOOXYGENASE REDUCTASE SUBUNIT"/>
    <property type="match status" value="1"/>
</dbReference>
<dbReference type="InterPro" id="IPR036010">
    <property type="entry name" value="2Fe-2S_ferredoxin-like_sf"/>
</dbReference>
<dbReference type="InterPro" id="IPR006058">
    <property type="entry name" value="2Fe2S_fd_BS"/>
</dbReference>
<dbReference type="InterPro" id="IPR050415">
    <property type="entry name" value="MRET"/>
</dbReference>
<accession>A0A1R4JJH3</accession>
<evidence type="ECO:0000256" key="6">
    <source>
        <dbReference type="ARBA" id="ARBA00023004"/>
    </source>
</evidence>
<dbReference type="EC" id="1.14.13.-" evidence="11"/>
<organism evidence="11 12">
    <name type="scientific">Mycetocola reblochoni REB411</name>
    <dbReference type="NCBI Taxonomy" id="1255698"/>
    <lineage>
        <taxon>Bacteria</taxon>
        <taxon>Bacillati</taxon>
        <taxon>Actinomycetota</taxon>
        <taxon>Actinomycetes</taxon>
        <taxon>Micrococcales</taxon>
        <taxon>Microbacteriaceae</taxon>
        <taxon>Mycetocola</taxon>
    </lineage>
</organism>
<feature type="domain" description="2Fe-2S ferredoxin-type" evidence="9">
    <location>
        <begin position="257"/>
        <end position="352"/>
    </location>
</feature>
<dbReference type="InterPro" id="IPR012675">
    <property type="entry name" value="Beta-grasp_dom_sf"/>
</dbReference>
<keyword evidence="6" id="KW-0408">Iron</keyword>
<dbReference type="Proteomes" id="UP000196778">
    <property type="component" value="Unassembled WGS sequence"/>
</dbReference>
<evidence type="ECO:0000313" key="11">
    <source>
        <dbReference type="EMBL" id="SJN32152.1"/>
    </source>
</evidence>
<evidence type="ECO:0000256" key="5">
    <source>
        <dbReference type="ARBA" id="ARBA00023002"/>
    </source>
</evidence>